<protein>
    <recommendedName>
        <fullName evidence="1">FBD domain-containing protein</fullName>
    </recommendedName>
</protein>
<keyword evidence="3" id="KW-1185">Reference proteome</keyword>
<dbReference type="SMART" id="SM00579">
    <property type="entry name" value="FBD"/>
    <property type="match status" value="1"/>
</dbReference>
<organism evidence="2 3">
    <name type="scientific">Cinchona calisaya</name>
    <dbReference type="NCBI Taxonomy" id="153742"/>
    <lineage>
        <taxon>Eukaryota</taxon>
        <taxon>Viridiplantae</taxon>
        <taxon>Streptophyta</taxon>
        <taxon>Embryophyta</taxon>
        <taxon>Tracheophyta</taxon>
        <taxon>Spermatophyta</taxon>
        <taxon>Magnoliopsida</taxon>
        <taxon>eudicotyledons</taxon>
        <taxon>Gunneridae</taxon>
        <taxon>Pentapetalae</taxon>
        <taxon>asterids</taxon>
        <taxon>lamiids</taxon>
        <taxon>Gentianales</taxon>
        <taxon>Rubiaceae</taxon>
        <taxon>Cinchonoideae</taxon>
        <taxon>Cinchoneae</taxon>
        <taxon>Cinchona</taxon>
    </lineage>
</organism>
<evidence type="ECO:0000313" key="2">
    <source>
        <dbReference type="EMBL" id="KAL3522181.1"/>
    </source>
</evidence>
<comment type="caution">
    <text evidence="2">The sequence shown here is derived from an EMBL/GenBank/DDBJ whole genome shotgun (WGS) entry which is preliminary data.</text>
</comment>
<dbReference type="PANTHER" id="PTHR31900:SF32">
    <property type="entry name" value="F-BOX_RNI_FBD-LIKE DOMAIN PROTEIN"/>
    <property type="match status" value="1"/>
</dbReference>
<dbReference type="InterPro" id="IPR006566">
    <property type="entry name" value="FBD"/>
</dbReference>
<dbReference type="InterPro" id="IPR050232">
    <property type="entry name" value="FBL13/AtMIF1-like"/>
</dbReference>
<proteinExistence type="predicted"/>
<evidence type="ECO:0000259" key="1">
    <source>
        <dbReference type="SMART" id="SM00579"/>
    </source>
</evidence>
<sequence length="147" mass="16675">MERDGLLCLTLACKSLILNLSENIDREDLYGIVNVLESSPNLEALTIIMRSAKSPQFCDWKKRHGYPKLKGSSHCLRQHLKTVRVINLVEKAHESEFLKYLLENGKMLEKMLVEVSKGGGEGRDISQLKQQLLSFPRASSRAMILFS</sequence>
<dbReference type="EMBL" id="JBJUIK010000007">
    <property type="protein sequence ID" value="KAL3522181.1"/>
    <property type="molecule type" value="Genomic_DNA"/>
</dbReference>
<dbReference type="PANTHER" id="PTHR31900">
    <property type="entry name" value="F-BOX/RNI SUPERFAMILY PROTEIN-RELATED"/>
    <property type="match status" value="1"/>
</dbReference>
<gene>
    <name evidence="2" type="ORF">ACH5RR_015015</name>
</gene>
<feature type="domain" description="FBD" evidence="1">
    <location>
        <begin position="74"/>
        <end position="147"/>
    </location>
</feature>
<dbReference type="Proteomes" id="UP001630127">
    <property type="component" value="Unassembled WGS sequence"/>
</dbReference>
<accession>A0ABD2ZRY1</accession>
<evidence type="ECO:0000313" key="3">
    <source>
        <dbReference type="Proteomes" id="UP001630127"/>
    </source>
</evidence>
<dbReference type="Pfam" id="PF08387">
    <property type="entry name" value="FBD"/>
    <property type="match status" value="1"/>
</dbReference>
<reference evidence="2 3" key="1">
    <citation type="submission" date="2024-11" db="EMBL/GenBank/DDBJ databases">
        <title>A near-complete genome assembly of Cinchona calisaya.</title>
        <authorList>
            <person name="Lian D.C."/>
            <person name="Zhao X.W."/>
            <person name="Wei L."/>
        </authorList>
    </citation>
    <scope>NUCLEOTIDE SEQUENCE [LARGE SCALE GENOMIC DNA]</scope>
    <source>
        <tissue evidence="2">Nenye</tissue>
    </source>
</reference>
<dbReference type="AlphaFoldDB" id="A0ABD2ZRY1"/>
<name>A0ABD2ZRY1_9GENT</name>